<comment type="caution">
    <text evidence="12">The sequence shown here is derived from an EMBL/GenBank/DDBJ whole genome shotgun (WGS) entry which is preliminary data.</text>
</comment>
<reference evidence="12 13" key="1">
    <citation type="submission" date="2021-02" db="EMBL/GenBank/DDBJ databases">
        <authorList>
            <person name="Han P."/>
        </authorList>
    </citation>
    <scope>NUCLEOTIDE SEQUENCE [LARGE SCALE GENOMIC DNA]</scope>
    <source>
        <strain evidence="12">Candidatus Nitrospira sp. ZN2</strain>
    </source>
</reference>
<keyword evidence="7 9" id="KW-1133">Transmembrane helix</keyword>
<dbReference type="HAMAP" id="MF_00161">
    <property type="entry name" value="LspA"/>
    <property type="match status" value="1"/>
</dbReference>
<comment type="caution">
    <text evidence="9">Lacks conserved residue(s) required for the propagation of feature annotation.</text>
</comment>
<sequence>MSPSIRYLLLGLLSLSIVVLDQVTKLSVMETMRLHESIPVIANLFSITYIRNPGAAFGFLSSSSSSFRFVFFGLTSVFAVGLLGMILVRMSKDDWMGRLSVAAILGGAIGNLLDRLRYGEVIDFLDFYINGYHWPAFNVADSAITVGVVFLIFHFATEKEAQEVPVAPENPSS</sequence>
<keyword evidence="13" id="KW-1185">Reference proteome</keyword>
<feature type="active site" evidence="9">
    <location>
        <position position="141"/>
    </location>
</feature>
<feature type="transmembrane region" description="Helical" evidence="9">
    <location>
        <begin position="133"/>
        <end position="153"/>
    </location>
</feature>
<keyword evidence="12" id="KW-0449">Lipoprotein</keyword>
<dbReference type="EC" id="3.4.23.36" evidence="9"/>
<proteinExistence type="inferred from homology"/>
<dbReference type="RefSeq" id="WP_213040151.1">
    <property type="nucleotide sequence ID" value="NZ_CAJNBJ010000001.1"/>
</dbReference>
<keyword evidence="5 9" id="KW-0064">Aspartyl protease</keyword>
<comment type="catalytic activity">
    <reaction evidence="9 10">
        <text>Release of signal peptides from bacterial membrane prolipoproteins. Hydrolyzes -Xaa-Yaa-Zaa-|-(S,diacylglyceryl)Cys-, in which Xaa is hydrophobic (preferably Leu), and Yaa (Ala or Ser) and Zaa (Gly or Ala) have small, neutral side chains.</text>
        <dbReference type="EC" id="3.4.23.36"/>
    </reaction>
</comment>
<keyword evidence="3 9" id="KW-0645">Protease</keyword>
<dbReference type="InterPro" id="IPR001872">
    <property type="entry name" value="Peptidase_A8"/>
</dbReference>
<dbReference type="PROSITE" id="PS00855">
    <property type="entry name" value="SPASE_II"/>
    <property type="match status" value="1"/>
</dbReference>
<keyword evidence="4 9" id="KW-0812">Transmembrane</keyword>
<keyword evidence="8 9" id="KW-0472">Membrane</keyword>
<dbReference type="EMBL" id="CAJNBJ010000001">
    <property type="protein sequence ID" value="CAE6691033.1"/>
    <property type="molecule type" value="Genomic_DNA"/>
</dbReference>
<dbReference type="Pfam" id="PF01252">
    <property type="entry name" value="Peptidase_A8"/>
    <property type="match status" value="1"/>
</dbReference>
<comment type="function">
    <text evidence="9 10">This protein specifically catalyzes the removal of signal peptides from prolipoproteins.</text>
</comment>
<protein>
    <recommendedName>
        <fullName evidence="9">Lipoprotein signal peptidase</fullName>
        <ecNumber evidence="9">3.4.23.36</ecNumber>
    </recommendedName>
    <alternativeName>
        <fullName evidence="9">Prolipoprotein signal peptidase</fullName>
    </alternativeName>
    <alternativeName>
        <fullName evidence="9">Signal peptidase II</fullName>
        <shortName evidence="9">SPase II</shortName>
    </alternativeName>
</protein>
<keyword evidence="2 9" id="KW-1003">Cell membrane</keyword>
<evidence type="ECO:0000256" key="6">
    <source>
        <dbReference type="ARBA" id="ARBA00022801"/>
    </source>
</evidence>
<feature type="transmembrane region" description="Helical" evidence="9">
    <location>
        <begin position="95"/>
        <end position="113"/>
    </location>
</feature>
<evidence type="ECO:0000256" key="2">
    <source>
        <dbReference type="ARBA" id="ARBA00022475"/>
    </source>
</evidence>
<dbReference type="PANTHER" id="PTHR33695:SF1">
    <property type="entry name" value="LIPOPROTEIN SIGNAL PEPTIDASE"/>
    <property type="match status" value="1"/>
</dbReference>
<evidence type="ECO:0000256" key="10">
    <source>
        <dbReference type="RuleBase" id="RU000594"/>
    </source>
</evidence>
<comment type="subcellular location">
    <subcellularLocation>
        <location evidence="9">Cell membrane</location>
        <topology evidence="9">Multi-pass membrane protein</topology>
    </subcellularLocation>
</comment>
<organism evidence="12 13">
    <name type="scientific">Nitrospira defluvii</name>
    <dbReference type="NCBI Taxonomy" id="330214"/>
    <lineage>
        <taxon>Bacteria</taxon>
        <taxon>Pseudomonadati</taxon>
        <taxon>Nitrospirota</taxon>
        <taxon>Nitrospiria</taxon>
        <taxon>Nitrospirales</taxon>
        <taxon>Nitrospiraceae</taxon>
        <taxon>Nitrospira</taxon>
    </lineage>
</organism>
<comment type="similarity">
    <text evidence="1 9 11">Belongs to the peptidase A8 family.</text>
</comment>
<evidence type="ECO:0000313" key="12">
    <source>
        <dbReference type="EMBL" id="CAE6691033.1"/>
    </source>
</evidence>
<keyword evidence="6 9" id="KW-0378">Hydrolase</keyword>
<dbReference type="NCBIfam" id="TIGR00077">
    <property type="entry name" value="lspA"/>
    <property type="match status" value="1"/>
</dbReference>
<dbReference type="PANTHER" id="PTHR33695">
    <property type="entry name" value="LIPOPROTEIN SIGNAL PEPTIDASE"/>
    <property type="match status" value="1"/>
</dbReference>
<evidence type="ECO:0000313" key="13">
    <source>
        <dbReference type="Proteomes" id="UP000675880"/>
    </source>
</evidence>
<gene>
    <name evidence="9 12" type="primary">lspA</name>
    <name evidence="12" type="ORF">NSPZN2_10224</name>
</gene>
<accession>A0ABM8QDB3</accession>
<evidence type="ECO:0000256" key="5">
    <source>
        <dbReference type="ARBA" id="ARBA00022750"/>
    </source>
</evidence>
<evidence type="ECO:0000256" key="1">
    <source>
        <dbReference type="ARBA" id="ARBA00006139"/>
    </source>
</evidence>
<evidence type="ECO:0000256" key="8">
    <source>
        <dbReference type="ARBA" id="ARBA00023136"/>
    </source>
</evidence>
<dbReference type="GO" id="GO:0004190">
    <property type="term" value="F:aspartic-type endopeptidase activity"/>
    <property type="evidence" value="ECO:0007669"/>
    <property type="project" value="UniProtKB-EC"/>
</dbReference>
<evidence type="ECO:0000256" key="4">
    <source>
        <dbReference type="ARBA" id="ARBA00022692"/>
    </source>
</evidence>
<feature type="active site" evidence="9">
    <location>
        <position position="123"/>
    </location>
</feature>
<dbReference type="PRINTS" id="PR00781">
    <property type="entry name" value="LIPOSIGPTASE"/>
</dbReference>
<evidence type="ECO:0000256" key="7">
    <source>
        <dbReference type="ARBA" id="ARBA00022989"/>
    </source>
</evidence>
<dbReference type="Proteomes" id="UP000675880">
    <property type="component" value="Unassembled WGS sequence"/>
</dbReference>
<evidence type="ECO:0000256" key="9">
    <source>
        <dbReference type="HAMAP-Rule" id="MF_00161"/>
    </source>
</evidence>
<name>A0ABM8QDB3_9BACT</name>
<comment type="pathway">
    <text evidence="9">Protein modification; lipoprotein biosynthesis (signal peptide cleavage).</text>
</comment>
<feature type="transmembrane region" description="Helical" evidence="9">
    <location>
        <begin position="69"/>
        <end position="88"/>
    </location>
</feature>
<evidence type="ECO:0000256" key="11">
    <source>
        <dbReference type="RuleBase" id="RU004181"/>
    </source>
</evidence>
<evidence type="ECO:0000256" key="3">
    <source>
        <dbReference type="ARBA" id="ARBA00022670"/>
    </source>
</evidence>